<accession>A0ABS5KKX0</accession>
<dbReference type="EMBL" id="JAAFYZ010000016">
    <property type="protein sequence ID" value="MBS2546674.1"/>
    <property type="molecule type" value="Genomic_DNA"/>
</dbReference>
<evidence type="ECO:0000313" key="2">
    <source>
        <dbReference type="Proteomes" id="UP000730482"/>
    </source>
</evidence>
<proteinExistence type="predicted"/>
<dbReference type="Proteomes" id="UP000730482">
    <property type="component" value="Unassembled WGS sequence"/>
</dbReference>
<gene>
    <name evidence="1" type="ORF">KGQ19_07320</name>
</gene>
<keyword evidence="2" id="KW-1185">Reference proteome</keyword>
<dbReference type="RefSeq" id="WP_212008319.1">
    <property type="nucleotide sequence ID" value="NZ_JAAFYZ010000016.1"/>
</dbReference>
<reference evidence="1 2" key="1">
    <citation type="submission" date="2020-02" db="EMBL/GenBank/DDBJ databases">
        <title>Acidophilic actinobacteria isolated from forest soil.</title>
        <authorList>
            <person name="Golinska P."/>
        </authorList>
    </citation>
    <scope>NUCLEOTIDE SEQUENCE [LARGE SCALE GENOMIC DNA]</scope>
    <source>
        <strain evidence="1 2">NL8</strain>
    </source>
</reference>
<name>A0ABS5KKX0_9ACTN</name>
<comment type="caution">
    <text evidence="1">The sequence shown here is derived from an EMBL/GenBank/DDBJ whole genome shotgun (WGS) entry which is preliminary data.</text>
</comment>
<organism evidence="1 2">
    <name type="scientific">Catenulispora pinistramenti</name>
    <dbReference type="NCBI Taxonomy" id="2705254"/>
    <lineage>
        <taxon>Bacteria</taxon>
        <taxon>Bacillati</taxon>
        <taxon>Actinomycetota</taxon>
        <taxon>Actinomycetes</taxon>
        <taxon>Catenulisporales</taxon>
        <taxon>Catenulisporaceae</taxon>
        <taxon>Catenulispora</taxon>
    </lineage>
</organism>
<sequence>MGTDISGWIEILTEDWNSGDIAERWLAVVDLGHLYLGRDYDAFGCLFGVRNFAGFRPLAADRGLPEDASAKVQDECEGIGGHSPTWISWAELAVVDWAEPAVRVDERVHKYRRLSDGSLQFVSKAAYDGDLEKLIGSARGPGESADLYPEGTEWTDGDTVYRVERLRRSDAVAPDGEWRPVWAVMEALASVHDPEKVRLVVCFDS</sequence>
<evidence type="ECO:0000313" key="1">
    <source>
        <dbReference type="EMBL" id="MBS2546674.1"/>
    </source>
</evidence>
<protein>
    <submittedName>
        <fullName evidence="1">Uncharacterized protein</fullName>
    </submittedName>
</protein>